<dbReference type="Proteomes" id="UP000075714">
    <property type="component" value="Unassembled WGS sequence"/>
</dbReference>
<organism evidence="2 3">
    <name type="scientific">Gonium pectorale</name>
    <name type="common">Green alga</name>
    <dbReference type="NCBI Taxonomy" id="33097"/>
    <lineage>
        <taxon>Eukaryota</taxon>
        <taxon>Viridiplantae</taxon>
        <taxon>Chlorophyta</taxon>
        <taxon>core chlorophytes</taxon>
        <taxon>Chlorophyceae</taxon>
        <taxon>CS clade</taxon>
        <taxon>Chlamydomonadales</taxon>
        <taxon>Volvocaceae</taxon>
        <taxon>Gonium</taxon>
    </lineage>
</organism>
<protein>
    <submittedName>
        <fullName evidence="2">Uncharacterized protein</fullName>
    </submittedName>
</protein>
<dbReference type="AlphaFoldDB" id="A0A150G400"/>
<evidence type="ECO:0000256" key="1">
    <source>
        <dbReference type="SAM" id="MobiDB-lite"/>
    </source>
</evidence>
<reference evidence="3" key="1">
    <citation type="journal article" date="2016" name="Nat. Commun.">
        <title>The Gonium pectorale genome demonstrates co-option of cell cycle regulation during the evolution of multicellularity.</title>
        <authorList>
            <person name="Hanschen E.R."/>
            <person name="Marriage T.N."/>
            <person name="Ferris P.J."/>
            <person name="Hamaji T."/>
            <person name="Toyoda A."/>
            <person name="Fujiyama A."/>
            <person name="Neme R."/>
            <person name="Noguchi H."/>
            <person name="Minakuchi Y."/>
            <person name="Suzuki M."/>
            <person name="Kawai-Toyooka H."/>
            <person name="Smith D.R."/>
            <person name="Sparks H."/>
            <person name="Anderson J."/>
            <person name="Bakaric R."/>
            <person name="Luria V."/>
            <person name="Karger A."/>
            <person name="Kirschner M.W."/>
            <person name="Durand P.M."/>
            <person name="Michod R.E."/>
            <person name="Nozaki H."/>
            <person name="Olson B.J."/>
        </authorList>
    </citation>
    <scope>NUCLEOTIDE SEQUENCE [LARGE SCALE GENOMIC DNA]</scope>
    <source>
        <strain evidence="3">NIES-2863</strain>
    </source>
</reference>
<proteinExistence type="predicted"/>
<dbReference type="EMBL" id="LSYV01000066">
    <property type="protein sequence ID" value="KXZ44554.1"/>
    <property type="molecule type" value="Genomic_DNA"/>
</dbReference>
<comment type="caution">
    <text evidence="2">The sequence shown here is derived from an EMBL/GenBank/DDBJ whole genome shotgun (WGS) entry which is preliminary data.</text>
</comment>
<evidence type="ECO:0000313" key="3">
    <source>
        <dbReference type="Proteomes" id="UP000075714"/>
    </source>
</evidence>
<gene>
    <name evidence="2" type="ORF">GPECTOR_65g172</name>
</gene>
<evidence type="ECO:0000313" key="2">
    <source>
        <dbReference type="EMBL" id="KXZ44554.1"/>
    </source>
</evidence>
<keyword evidence="3" id="KW-1185">Reference proteome</keyword>
<name>A0A150G400_GONPE</name>
<sequence length="106" mass="11932">MPCTRRPAGNITPSVQDRVATPLPRDRGPSQVLFGAHWDDPAEDDFWMFGVQPWLDGVYPAAPYTYPNEHTVRRYVQLGARLEDALFGTKYDALSALSQCSFSQRS</sequence>
<feature type="region of interest" description="Disordered" evidence="1">
    <location>
        <begin position="1"/>
        <end position="26"/>
    </location>
</feature>
<accession>A0A150G400</accession>